<organism evidence="1 2">
    <name type="scientific">Caerostris extrusa</name>
    <name type="common">Bark spider</name>
    <name type="synonym">Caerostris bankana</name>
    <dbReference type="NCBI Taxonomy" id="172846"/>
    <lineage>
        <taxon>Eukaryota</taxon>
        <taxon>Metazoa</taxon>
        <taxon>Ecdysozoa</taxon>
        <taxon>Arthropoda</taxon>
        <taxon>Chelicerata</taxon>
        <taxon>Arachnida</taxon>
        <taxon>Araneae</taxon>
        <taxon>Araneomorphae</taxon>
        <taxon>Entelegynae</taxon>
        <taxon>Araneoidea</taxon>
        <taxon>Araneidae</taxon>
        <taxon>Caerostris</taxon>
    </lineage>
</organism>
<evidence type="ECO:0000313" key="2">
    <source>
        <dbReference type="Proteomes" id="UP001054945"/>
    </source>
</evidence>
<comment type="caution">
    <text evidence="1">The sequence shown here is derived from an EMBL/GenBank/DDBJ whole genome shotgun (WGS) entry which is preliminary data.</text>
</comment>
<keyword evidence="2" id="KW-1185">Reference proteome</keyword>
<reference evidence="1 2" key="1">
    <citation type="submission" date="2021-06" db="EMBL/GenBank/DDBJ databases">
        <title>Caerostris extrusa draft genome.</title>
        <authorList>
            <person name="Kono N."/>
            <person name="Arakawa K."/>
        </authorList>
    </citation>
    <scope>NUCLEOTIDE SEQUENCE [LARGE SCALE GENOMIC DNA]</scope>
</reference>
<name>A0AAV4WWZ9_CAEEX</name>
<gene>
    <name evidence="1" type="ORF">CEXT_640491</name>
</gene>
<proteinExistence type="predicted"/>
<dbReference type="AlphaFoldDB" id="A0AAV4WWZ9"/>
<accession>A0AAV4WWZ9</accession>
<sequence length="82" mass="9407">MTRNSWIQRVRLTSLIFPERLPNLSDEERCARITTAIKKDIAQNLYGAYAATLTGHSPDDDDLKKITILHDDLQHAMRGKRT</sequence>
<evidence type="ECO:0000313" key="1">
    <source>
        <dbReference type="EMBL" id="GIY87312.1"/>
    </source>
</evidence>
<dbReference type="EMBL" id="BPLR01016922">
    <property type="protein sequence ID" value="GIY87312.1"/>
    <property type="molecule type" value="Genomic_DNA"/>
</dbReference>
<dbReference type="Proteomes" id="UP001054945">
    <property type="component" value="Unassembled WGS sequence"/>
</dbReference>
<protein>
    <submittedName>
        <fullName evidence="1">Uncharacterized protein</fullName>
    </submittedName>
</protein>